<reference evidence="6" key="1">
    <citation type="submission" date="2011-11" db="EMBL/GenBank/DDBJ databases">
        <title>Decoding the brain transcriptome of the Eastern honeybee (Apis cerana) based on pyrosequencing.</title>
        <authorList>
            <person name="Sun L."/>
            <person name="Zheng H."/>
            <person name="Wang Y."/>
            <person name="Xie X."/>
            <person name="Zhu Y."/>
            <person name="Gu W."/>
            <person name="Wang S."/>
        </authorList>
    </citation>
    <scope>NUCLEOTIDE SEQUENCE</scope>
    <source>
        <tissue evidence="6">Brain</tissue>
    </source>
</reference>
<evidence type="ECO:0000313" key="7">
    <source>
        <dbReference type="EMBL" id="AEY56342.1"/>
    </source>
</evidence>
<dbReference type="AlphaFoldDB" id="V9I683"/>
<dbReference type="InterPro" id="IPR036188">
    <property type="entry name" value="FAD/NAD-bd_sf"/>
</dbReference>
<dbReference type="Gene3D" id="3.30.560.10">
    <property type="entry name" value="Glucose Oxidase, domain 3"/>
    <property type="match status" value="1"/>
</dbReference>
<evidence type="ECO:0000313" key="4">
    <source>
        <dbReference type="EMBL" id="AEY56337.1"/>
    </source>
</evidence>
<gene>
    <name evidence="3" type="ORF">ACCB00020.1</name>
    <name evidence="8" type="ORF">ACCB00020.10</name>
    <name evidence="4" type="ORF">ACCB00020.2</name>
    <name evidence="5" type="ORF">ACCB00020.3</name>
    <name evidence="6" type="ORF">ACCB00020.5</name>
    <name evidence="7" type="ORF">ACCB00020.7</name>
</gene>
<sequence>MSALNLQPTSKGRITLNSKDPLDPPVIWSNDLATEHDRSVMIQAIRVVQKLVNTTVMRGLGVEFQRINLPQCDSFAEDSDEYWNCAIQYNTRAENHQTGTARMGPVYDRMAVVSPRLKVHGIKGLRVADASVQPRVVSGNPVASVNMVGERAADFIKQDWGEDTL</sequence>
<dbReference type="GO" id="GO:0016614">
    <property type="term" value="F:oxidoreductase activity, acting on CH-OH group of donors"/>
    <property type="evidence" value="ECO:0007669"/>
    <property type="project" value="InterPro"/>
</dbReference>
<dbReference type="InterPro" id="IPR012132">
    <property type="entry name" value="GMC_OxRdtase"/>
</dbReference>
<dbReference type="EMBL" id="JR035352">
    <property type="protein sequence ID" value="AEY56342.1"/>
    <property type="molecule type" value="mRNA"/>
</dbReference>
<accession>V9I683</accession>
<feature type="domain" description="Glucose-methanol-choline oxidoreductase C-terminal" evidence="2">
    <location>
        <begin position="8"/>
        <end position="149"/>
    </location>
</feature>
<dbReference type="EMBL" id="JR035350">
    <property type="protein sequence ID" value="AEY56340.1"/>
    <property type="molecule type" value="mRNA"/>
</dbReference>
<name>V9I683_APICE</name>
<dbReference type="EMBL" id="JR035347">
    <property type="protein sequence ID" value="AEY56337.1"/>
    <property type="molecule type" value="mRNA"/>
</dbReference>
<dbReference type="PANTHER" id="PTHR11552">
    <property type="entry name" value="GLUCOSE-METHANOL-CHOLINE GMC OXIDOREDUCTASE"/>
    <property type="match status" value="1"/>
</dbReference>
<dbReference type="Gene3D" id="3.50.50.60">
    <property type="entry name" value="FAD/NAD(P)-binding domain"/>
    <property type="match status" value="1"/>
</dbReference>
<evidence type="ECO:0000313" key="3">
    <source>
        <dbReference type="EMBL" id="AEY56336.1"/>
    </source>
</evidence>
<evidence type="ECO:0000313" key="6">
    <source>
        <dbReference type="EMBL" id="AEY56340.1"/>
    </source>
</evidence>
<protein>
    <submittedName>
        <fullName evidence="6">Glucose dehydrogenase</fullName>
    </submittedName>
</protein>
<dbReference type="Pfam" id="PF05199">
    <property type="entry name" value="GMC_oxred_C"/>
    <property type="match status" value="1"/>
</dbReference>
<evidence type="ECO:0000313" key="5">
    <source>
        <dbReference type="EMBL" id="AEY56338.1"/>
    </source>
</evidence>
<dbReference type="PANTHER" id="PTHR11552:SF147">
    <property type="entry name" value="CHOLINE DEHYDROGENASE, MITOCHONDRIAL"/>
    <property type="match status" value="1"/>
</dbReference>
<evidence type="ECO:0000256" key="1">
    <source>
        <dbReference type="ARBA" id="ARBA00010790"/>
    </source>
</evidence>
<comment type="similarity">
    <text evidence="1">Belongs to the GMC oxidoreductase family.</text>
</comment>
<evidence type="ECO:0000313" key="8">
    <source>
        <dbReference type="EMBL" id="AEY56345.1"/>
    </source>
</evidence>
<dbReference type="GO" id="GO:0050660">
    <property type="term" value="F:flavin adenine dinucleotide binding"/>
    <property type="evidence" value="ECO:0007669"/>
    <property type="project" value="InterPro"/>
</dbReference>
<evidence type="ECO:0000259" key="2">
    <source>
        <dbReference type="Pfam" id="PF05199"/>
    </source>
</evidence>
<dbReference type="SUPFAM" id="SSF51905">
    <property type="entry name" value="FAD/NAD(P)-binding domain"/>
    <property type="match status" value="1"/>
</dbReference>
<dbReference type="EMBL" id="JR035346">
    <property type="protein sequence ID" value="AEY56336.1"/>
    <property type="molecule type" value="mRNA"/>
</dbReference>
<dbReference type="SUPFAM" id="SSF54373">
    <property type="entry name" value="FAD-linked reductases, C-terminal domain"/>
    <property type="match status" value="1"/>
</dbReference>
<dbReference type="EMBL" id="JR035348">
    <property type="protein sequence ID" value="AEY56338.1"/>
    <property type="molecule type" value="mRNA"/>
</dbReference>
<proteinExistence type="evidence at transcript level"/>
<dbReference type="InterPro" id="IPR007867">
    <property type="entry name" value="GMC_OxRtase_C"/>
</dbReference>
<organism evidence="6">
    <name type="scientific">Apis cerana</name>
    <name type="common">Indian honeybee</name>
    <dbReference type="NCBI Taxonomy" id="7461"/>
    <lineage>
        <taxon>Eukaryota</taxon>
        <taxon>Metazoa</taxon>
        <taxon>Ecdysozoa</taxon>
        <taxon>Arthropoda</taxon>
        <taxon>Hexapoda</taxon>
        <taxon>Insecta</taxon>
        <taxon>Pterygota</taxon>
        <taxon>Neoptera</taxon>
        <taxon>Endopterygota</taxon>
        <taxon>Hymenoptera</taxon>
        <taxon>Apocrita</taxon>
        <taxon>Aculeata</taxon>
        <taxon>Apoidea</taxon>
        <taxon>Anthophila</taxon>
        <taxon>Apidae</taxon>
        <taxon>Apis</taxon>
    </lineage>
</organism>
<dbReference type="EMBL" id="JR035355">
    <property type="protein sequence ID" value="AEY56345.1"/>
    <property type="molecule type" value="mRNA"/>
</dbReference>